<feature type="chain" id="PRO_5016189225" description="Flagella basal body P-ring formation protein FlgA" evidence="4">
    <location>
        <begin position="19"/>
        <end position="223"/>
    </location>
</feature>
<dbReference type="Gene3D" id="2.30.30.760">
    <property type="match status" value="1"/>
</dbReference>
<organism evidence="6 7">
    <name type="scientific">Rivihabitans pingtungensis</name>
    <dbReference type="NCBI Taxonomy" id="1054498"/>
    <lineage>
        <taxon>Bacteria</taxon>
        <taxon>Pseudomonadati</taxon>
        <taxon>Pseudomonadota</taxon>
        <taxon>Betaproteobacteria</taxon>
        <taxon>Neisseriales</taxon>
        <taxon>Aquaspirillaceae</taxon>
        <taxon>Rivihabitans</taxon>
    </lineage>
</organism>
<dbReference type="NCBIfam" id="TIGR03170">
    <property type="entry name" value="flgA_cterm"/>
    <property type="match status" value="1"/>
</dbReference>
<dbReference type="OrthoDB" id="8561436at2"/>
<dbReference type="Proteomes" id="UP000247555">
    <property type="component" value="Unassembled WGS sequence"/>
</dbReference>
<dbReference type="SMART" id="SM00858">
    <property type="entry name" value="SAF"/>
    <property type="match status" value="1"/>
</dbReference>
<protein>
    <recommendedName>
        <fullName evidence="4">Flagella basal body P-ring formation protein FlgA</fullName>
    </recommendedName>
</protein>
<dbReference type="RefSeq" id="WP_110389385.1">
    <property type="nucleotide sequence ID" value="NZ_QJKI01000001.1"/>
</dbReference>
<dbReference type="AlphaFoldDB" id="A0A318KYX5"/>
<evidence type="ECO:0000259" key="5">
    <source>
        <dbReference type="SMART" id="SM00858"/>
    </source>
</evidence>
<accession>A0A318KYX5</accession>
<gene>
    <name evidence="6" type="ORF">DFR34_101332</name>
</gene>
<dbReference type="EMBL" id="QJKI01000001">
    <property type="protein sequence ID" value="PXX82098.1"/>
    <property type="molecule type" value="Genomic_DNA"/>
</dbReference>
<keyword evidence="2 4" id="KW-0732">Signal</keyword>
<sequence>MKTILAVASLCACTAATAAGYQDMAGLIGQARQFAEASLAGTQARVTVGVVDTRLRLPACPIPPMPNWQGGRFEGNTAVEMSCPQLGWNIRVPVKVERETMVVAMRRPVTAGSMLTPDDVMLVPARGNMASVSVTALNEAIGQVVGQNLPAGLILRRGLLRQQQVIQSGQKVQLMATDGSFQVSAEGVALKNGSVGEVIGVRMPSGRVISGVVSASGAVEVRF</sequence>
<dbReference type="PANTHER" id="PTHR36307:SF1">
    <property type="entry name" value="FLAGELLA BASAL BODY P-RING FORMATION PROTEIN FLGA"/>
    <property type="match status" value="1"/>
</dbReference>
<keyword evidence="3 4" id="KW-0574">Periplasm</keyword>
<dbReference type="InterPro" id="IPR039246">
    <property type="entry name" value="Flagellar_FlgA"/>
</dbReference>
<keyword evidence="6" id="KW-0282">Flagellum</keyword>
<evidence type="ECO:0000256" key="4">
    <source>
        <dbReference type="RuleBase" id="RU362063"/>
    </source>
</evidence>
<dbReference type="Pfam" id="PF17656">
    <property type="entry name" value="ChapFlgA_N"/>
    <property type="match status" value="1"/>
</dbReference>
<keyword evidence="6" id="KW-0966">Cell projection</keyword>
<name>A0A318KYX5_9NEIS</name>
<comment type="subcellular location">
    <subcellularLocation>
        <location evidence="1 4">Periplasm</location>
    </subcellularLocation>
</comment>
<proteinExistence type="inferred from homology"/>
<dbReference type="InterPro" id="IPR017585">
    <property type="entry name" value="SAF_FlgA"/>
</dbReference>
<comment type="function">
    <text evidence="4">Involved in the assembly process of the P-ring formation. It may associate with FlgF on the rod constituting a structure essential for the P-ring assembly or may act as a modulator protein for the P-ring assembly.</text>
</comment>
<dbReference type="PANTHER" id="PTHR36307">
    <property type="entry name" value="FLAGELLA BASAL BODY P-RING FORMATION PROTEIN FLGA"/>
    <property type="match status" value="1"/>
</dbReference>
<dbReference type="CDD" id="cd11614">
    <property type="entry name" value="SAF_CpaB_FlgA_like"/>
    <property type="match status" value="1"/>
</dbReference>
<evidence type="ECO:0000313" key="6">
    <source>
        <dbReference type="EMBL" id="PXX82098.1"/>
    </source>
</evidence>
<evidence type="ECO:0000256" key="1">
    <source>
        <dbReference type="ARBA" id="ARBA00004418"/>
    </source>
</evidence>
<dbReference type="GO" id="GO:0044780">
    <property type="term" value="P:bacterial-type flagellum assembly"/>
    <property type="evidence" value="ECO:0007669"/>
    <property type="project" value="InterPro"/>
</dbReference>
<dbReference type="GO" id="GO:0042597">
    <property type="term" value="C:periplasmic space"/>
    <property type="evidence" value="ECO:0007669"/>
    <property type="project" value="UniProtKB-SubCell"/>
</dbReference>
<evidence type="ECO:0000313" key="7">
    <source>
        <dbReference type="Proteomes" id="UP000247555"/>
    </source>
</evidence>
<feature type="domain" description="SAF" evidence="5">
    <location>
        <begin position="100"/>
        <end position="161"/>
    </location>
</feature>
<feature type="signal peptide" evidence="4">
    <location>
        <begin position="1"/>
        <end position="18"/>
    </location>
</feature>
<keyword evidence="7" id="KW-1185">Reference proteome</keyword>
<comment type="similarity">
    <text evidence="4">Belongs to the FlgA family.</text>
</comment>
<dbReference type="InterPro" id="IPR041231">
    <property type="entry name" value="FlgA_N"/>
</dbReference>
<keyword evidence="4" id="KW-1005">Bacterial flagellum biogenesis</keyword>
<dbReference type="Pfam" id="PF13144">
    <property type="entry name" value="ChapFlgA"/>
    <property type="match status" value="1"/>
</dbReference>
<evidence type="ECO:0000256" key="3">
    <source>
        <dbReference type="ARBA" id="ARBA00022764"/>
    </source>
</evidence>
<reference evidence="6 7" key="1">
    <citation type="submission" date="2018-05" db="EMBL/GenBank/DDBJ databases">
        <title>Genomic Encyclopedia of Type Strains, Phase IV (KMG-IV): sequencing the most valuable type-strain genomes for metagenomic binning, comparative biology and taxonomic classification.</title>
        <authorList>
            <person name="Goeker M."/>
        </authorList>
    </citation>
    <scope>NUCLEOTIDE SEQUENCE [LARGE SCALE GENOMIC DNA]</scope>
    <source>
        <strain evidence="6 7">DSM 29661</strain>
    </source>
</reference>
<comment type="caution">
    <text evidence="6">The sequence shown here is derived from an EMBL/GenBank/DDBJ whole genome shotgun (WGS) entry which is preliminary data.</text>
</comment>
<keyword evidence="6" id="KW-0969">Cilium</keyword>
<evidence type="ECO:0000256" key="2">
    <source>
        <dbReference type="ARBA" id="ARBA00022729"/>
    </source>
</evidence>
<dbReference type="InterPro" id="IPR013974">
    <property type="entry name" value="SAF"/>
</dbReference>